<keyword evidence="2" id="KW-1185">Reference proteome</keyword>
<reference evidence="1 2" key="1">
    <citation type="submission" date="2024-04" db="EMBL/GenBank/DDBJ databases">
        <title>Tritrichomonas musculus Genome.</title>
        <authorList>
            <person name="Alves-Ferreira E."/>
            <person name="Grigg M."/>
            <person name="Lorenzi H."/>
            <person name="Galac M."/>
        </authorList>
    </citation>
    <scope>NUCLEOTIDE SEQUENCE [LARGE SCALE GENOMIC DNA]</scope>
    <source>
        <strain evidence="1 2">EAF2021</strain>
    </source>
</reference>
<comment type="caution">
    <text evidence="1">The sequence shown here is derived from an EMBL/GenBank/DDBJ whole genome shotgun (WGS) entry which is preliminary data.</text>
</comment>
<protein>
    <submittedName>
        <fullName evidence="1">Uncharacterized protein</fullName>
    </submittedName>
</protein>
<evidence type="ECO:0000313" key="2">
    <source>
        <dbReference type="Proteomes" id="UP001470230"/>
    </source>
</evidence>
<proteinExistence type="predicted"/>
<sequence length="84" mass="9191">MGCGESSDSQNSNPQKELIKDIMRDFGQPIMPVVQAGIGYGLSNIPGFNENSYGSQVIQGSFEPIRNIANQNNETMPFGINSFY</sequence>
<evidence type="ECO:0000313" key="1">
    <source>
        <dbReference type="EMBL" id="KAK8892944.1"/>
    </source>
</evidence>
<gene>
    <name evidence="1" type="ORF">M9Y10_030198</name>
</gene>
<name>A0ABR2KP56_9EUKA</name>
<dbReference type="Proteomes" id="UP001470230">
    <property type="component" value="Unassembled WGS sequence"/>
</dbReference>
<accession>A0ABR2KP56</accession>
<dbReference type="EMBL" id="JAPFFF010000004">
    <property type="protein sequence ID" value="KAK8892944.1"/>
    <property type="molecule type" value="Genomic_DNA"/>
</dbReference>
<organism evidence="1 2">
    <name type="scientific">Tritrichomonas musculus</name>
    <dbReference type="NCBI Taxonomy" id="1915356"/>
    <lineage>
        <taxon>Eukaryota</taxon>
        <taxon>Metamonada</taxon>
        <taxon>Parabasalia</taxon>
        <taxon>Tritrichomonadida</taxon>
        <taxon>Tritrichomonadidae</taxon>
        <taxon>Tritrichomonas</taxon>
    </lineage>
</organism>